<protein>
    <recommendedName>
        <fullName evidence="4">Meiosis-specific nuclear structural protein 1</fullName>
    </recommendedName>
</protein>
<dbReference type="InterPro" id="IPR026504">
    <property type="entry name" value="MNS1"/>
</dbReference>
<dbReference type="GO" id="GO:0051321">
    <property type="term" value="P:meiotic cell cycle"/>
    <property type="evidence" value="ECO:0007669"/>
    <property type="project" value="UniProtKB-KW"/>
</dbReference>
<evidence type="ECO:0000256" key="13">
    <source>
        <dbReference type="ARBA" id="ARBA00046114"/>
    </source>
</evidence>
<evidence type="ECO:0000256" key="10">
    <source>
        <dbReference type="ARBA" id="ARBA00023242"/>
    </source>
</evidence>
<dbReference type="GO" id="GO:0005634">
    <property type="term" value="C:nucleus"/>
    <property type="evidence" value="ECO:0007669"/>
    <property type="project" value="UniProtKB-SubCell"/>
</dbReference>
<sequence length="409" mass="50037">MLPSKDDSVERKIGKLSEDEFRQLKQRQQLQVTSKELQELEQKLRTAYMYKELEAQIEERKLNKLQEKLQEELSHKVTAAIIKSGELMEEEKAREAAKKKEIYRKCLENQIYLNAVRREDAFRQFLREKQIIDDIARALREEELRAQEAKLRLKQLTKESIESFLKARELWKLREKEAQEEEDRRIRKYLAEEQNLEEKRKRAIQEKVEKQAKIQDLAAQKIKEMKTDDDERAEIIAELIQEEKRQALEERHRMEIENKMRQRMDFVKSLEKQRQEEEQKRKEEREKDALFAQQMMDKMAEEDKLEQMSNEKRRQKQIAHRRIIQELIEAKKQKREEERKQMAWFEQLQLEKEQERCRLIEEERRRLLQEHAANLIGYLPRGLLREDDFSYLGEEFRRDFLRSTNKENY</sequence>
<evidence type="ECO:0000256" key="3">
    <source>
        <dbReference type="ARBA" id="ARBA00009158"/>
    </source>
</evidence>
<dbReference type="Proteomes" id="UP001152759">
    <property type="component" value="Chromosome 8"/>
</dbReference>
<dbReference type="AlphaFoldDB" id="A0A9P0AN64"/>
<evidence type="ECO:0000313" key="16">
    <source>
        <dbReference type="EMBL" id="CAH0394111.1"/>
    </source>
</evidence>
<comment type="similarity">
    <text evidence="3">Belongs to the MNS1 family.</text>
</comment>
<dbReference type="InterPro" id="IPR043597">
    <property type="entry name" value="TPH_dom"/>
</dbReference>
<reference evidence="16" key="1">
    <citation type="submission" date="2021-12" db="EMBL/GenBank/DDBJ databases">
        <authorList>
            <person name="King R."/>
        </authorList>
    </citation>
    <scope>NUCLEOTIDE SEQUENCE</scope>
</reference>
<proteinExistence type="inferred from homology"/>
<keyword evidence="11" id="KW-0469">Meiosis</keyword>
<accession>A0A9P0AN64</accession>
<evidence type="ECO:0000256" key="4">
    <source>
        <dbReference type="ARBA" id="ARBA00014813"/>
    </source>
</evidence>
<keyword evidence="17" id="KW-1185">Reference proteome</keyword>
<dbReference type="KEGG" id="btab:109040919"/>
<evidence type="ECO:0000256" key="14">
    <source>
        <dbReference type="SAM" id="Coils"/>
    </source>
</evidence>
<evidence type="ECO:0000256" key="9">
    <source>
        <dbReference type="ARBA" id="ARBA00023212"/>
    </source>
</evidence>
<keyword evidence="5" id="KW-0963">Cytoplasm</keyword>
<keyword evidence="9" id="KW-0206">Cytoskeleton</keyword>
<evidence type="ECO:0000256" key="11">
    <source>
        <dbReference type="ARBA" id="ARBA00023254"/>
    </source>
</evidence>
<dbReference type="PANTHER" id="PTHR19265">
    <property type="entry name" value="MEIOSIS-SPECIFIC NUCLEAR STRUCTURAL PROTEIN 1"/>
    <property type="match status" value="1"/>
</dbReference>
<evidence type="ECO:0000256" key="12">
    <source>
        <dbReference type="ARBA" id="ARBA00023273"/>
    </source>
</evidence>
<feature type="coiled-coil region" evidence="14">
    <location>
        <begin position="132"/>
        <end position="370"/>
    </location>
</feature>
<dbReference type="EMBL" id="OU963869">
    <property type="protein sequence ID" value="CAH0394111.1"/>
    <property type="molecule type" value="Genomic_DNA"/>
</dbReference>
<organism evidence="16 17">
    <name type="scientific">Bemisia tabaci</name>
    <name type="common">Sweetpotato whitefly</name>
    <name type="synonym">Aleurodes tabaci</name>
    <dbReference type="NCBI Taxonomy" id="7038"/>
    <lineage>
        <taxon>Eukaryota</taxon>
        <taxon>Metazoa</taxon>
        <taxon>Ecdysozoa</taxon>
        <taxon>Arthropoda</taxon>
        <taxon>Hexapoda</taxon>
        <taxon>Insecta</taxon>
        <taxon>Pterygota</taxon>
        <taxon>Neoptera</taxon>
        <taxon>Paraneoptera</taxon>
        <taxon>Hemiptera</taxon>
        <taxon>Sternorrhyncha</taxon>
        <taxon>Aleyrodoidea</taxon>
        <taxon>Aleyrodidae</taxon>
        <taxon>Aleyrodinae</taxon>
        <taxon>Bemisia</taxon>
    </lineage>
</organism>
<comment type="subcellular location">
    <subcellularLocation>
        <location evidence="2">Cytoplasm</location>
        <location evidence="2">Cytoskeleton</location>
        <location evidence="2">Flagellum axoneme</location>
    </subcellularLocation>
    <subcellularLocation>
        <location evidence="1">Nucleus</location>
    </subcellularLocation>
</comment>
<evidence type="ECO:0000256" key="6">
    <source>
        <dbReference type="ARBA" id="ARBA00022846"/>
    </source>
</evidence>
<keyword evidence="12" id="KW-0966">Cell projection</keyword>
<evidence type="ECO:0000256" key="1">
    <source>
        <dbReference type="ARBA" id="ARBA00004123"/>
    </source>
</evidence>
<dbReference type="Pfam" id="PF13868">
    <property type="entry name" value="TPH"/>
    <property type="match status" value="1"/>
</dbReference>
<evidence type="ECO:0000259" key="15">
    <source>
        <dbReference type="Pfam" id="PF13868"/>
    </source>
</evidence>
<dbReference type="PANTHER" id="PTHR19265:SF0">
    <property type="entry name" value="MEIOSIS-SPECIFIC NUCLEAR STRUCTURAL PROTEIN 1"/>
    <property type="match status" value="1"/>
</dbReference>
<keyword evidence="7 14" id="KW-0175">Coiled coil</keyword>
<keyword evidence="8" id="KW-0969">Cilium</keyword>
<feature type="coiled-coil region" evidence="14">
    <location>
        <begin position="23"/>
        <end position="75"/>
    </location>
</feature>
<dbReference type="GO" id="GO:0044782">
    <property type="term" value="P:cilium organization"/>
    <property type="evidence" value="ECO:0007669"/>
    <property type="project" value="TreeGrafter"/>
</dbReference>
<name>A0A9P0AN64_BEMTA</name>
<feature type="domain" description="Trichohyalin-plectin-homology" evidence="15">
    <location>
        <begin position="34"/>
        <end position="381"/>
    </location>
</feature>
<evidence type="ECO:0000256" key="7">
    <source>
        <dbReference type="ARBA" id="ARBA00023054"/>
    </source>
</evidence>
<evidence type="ECO:0000256" key="2">
    <source>
        <dbReference type="ARBA" id="ARBA00004611"/>
    </source>
</evidence>
<keyword evidence="6" id="KW-0282">Flagellum</keyword>
<gene>
    <name evidence="16" type="ORF">BEMITA_LOCUS12448</name>
</gene>
<keyword evidence="10" id="KW-0539">Nucleus</keyword>
<evidence type="ECO:0000313" key="17">
    <source>
        <dbReference type="Proteomes" id="UP001152759"/>
    </source>
</evidence>
<evidence type="ECO:0000256" key="8">
    <source>
        <dbReference type="ARBA" id="ARBA00023069"/>
    </source>
</evidence>
<evidence type="ECO:0000256" key="5">
    <source>
        <dbReference type="ARBA" id="ARBA00022490"/>
    </source>
</evidence>
<comment type="function">
    <text evidence="13">Microtubule inner protein (MIP) part of the dynein-decorated doublet microtubules (DMTs) in cilia axoneme, which is required for motile cilia beating. May play a role in the control of meiotic division and germ cell differentiation through regulation of pairing and recombination during meiosis. Required for sperm flagella assembly. May play a role in the assembly and function of the outer dynein arm-docking complex (ODA-DC). ODA-DC mediates outer dynein arms (ODA) binding onto the axonemal doublet microtubules.</text>
</comment>
<dbReference type="GO" id="GO:0031514">
    <property type="term" value="C:motile cilium"/>
    <property type="evidence" value="ECO:0007669"/>
    <property type="project" value="TreeGrafter"/>
</dbReference>